<evidence type="ECO:0000313" key="1">
    <source>
        <dbReference type="EMBL" id="GHE18482.1"/>
    </source>
</evidence>
<dbReference type="RefSeq" id="WP_191280377.1">
    <property type="nucleotide sequence ID" value="NZ_BNAD01000010.1"/>
</dbReference>
<evidence type="ECO:0008006" key="3">
    <source>
        <dbReference type="Google" id="ProtNLM"/>
    </source>
</evidence>
<keyword evidence="2" id="KW-1185">Reference proteome</keyword>
<comment type="caution">
    <text evidence="1">The sequence shown here is derived from an EMBL/GenBank/DDBJ whole genome shotgun (WGS) entry which is preliminary data.</text>
</comment>
<protein>
    <recommendedName>
        <fullName evidence="3">EspG family protein</fullName>
    </recommendedName>
</protein>
<organism evidence="1 2">
    <name type="scientific">Nocardioides flavus</name>
    <name type="common">ex Wang et al. 2016</name>
    <dbReference type="NCBI Taxonomy" id="2058780"/>
    <lineage>
        <taxon>Bacteria</taxon>
        <taxon>Bacillati</taxon>
        <taxon>Actinomycetota</taxon>
        <taxon>Actinomycetes</taxon>
        <taxon>Propionibacteriales</taxon>
        <taxon>Nocardioidaceae</taxon>
        <taxon>Nocardioides</taxon>
    </lineage>
</organism>
<proteinExistence type="predicted"/>
<dbReference type="Proteomes" id="UP000597341">
    <property type="component" value="Unassembled WGS sequence"/>
</dbReference>
<dbReference type="EMBL" id="BNAD01000010">
    <property type="protein sequence ID" value="GHE18482.1"/>
    <property type="molecule type" value="Genomic_DNA"/>
</dbReference>
<reference evidence="2" key="1">
    <citation type="journal article" date="2019" name="Int. J. Syst. Evol. Microbiol.">
        <title>The Global Catalogue of Microorganisms (GCM) 10K type strain sequencing project: providing services to taxonomists for standard genome sequencing and annotation.</title>
        <authorList>
            <consortium name="The Broad Institute Genomics Platform"/>
            <consortium name="The Broad Institute Genome Sequencing Center for Infectious Disease"/>
            <person name="Wu L."/>
            <person name="Ma J."/>
        </authorList>
    </citation>
    <scope>NUCLEOTIDE SEQUENCE [LARGE SCALE GENOMIC DNA]</scope>
    <source>
        <strain evidence="2">CGMCC 1.12791</strain>
    </source>
</reference>
<evidence type="ECO:0000313" key="2">
    <source>
        <dbReference type="Proteomes" id="UP000597341"/>
    </source>
</evidence>
<sequence>MNAILLGATGDEVEPRTVVPRRVRLPRAGIDRLAALAGVSSPAGQMQSSARTLEGLGERLGGCDRADERPVSPVSPVAATTDGDAELDARLASVGLVDAGVPTAQGRAVLTVWHAAALAVELELLVSLDSGEARVRSWHRTLDDWVVCLSTSDGRDFELGWLSVEDWWLELGRAVHVDICSLCPASDAAPVPDVLETPWELLLASGEAVQRRRHDLLHQLVSDHSGSTVAGADRDSLGAADDSDVRRWLEQLERTSRGRLHAAVMGRGRHGRPGAGIVEWVLLPDGWRSLTPVTRDGCTRVRIERTGAVDLPRALSVLAAEVTA</sequence>
<name>A0ABQ3HPU9_9ACTN</name>
<gene>
    <name evidence="1" type="ORF">GCM10011376_30920</name>
</gene>
<accession>A0ABQ3HPU9</accession>